<keyword evidence="4" id="KW-1185">Reference proteome</keyword>
<dbReference type="InterPro" id="IPR010730">
    <property type="entry name" value="HET"/>
</dbReference>
<dbReference type="AlphaFoldDB" id="A0A2G8RVQ0"/>
<feature type="domain" description="DUF8212" evidence="2">
    <location>
        <begin position="275"/>
        <end position="493"/>
    </location>
</feature>
<sequence>MRLLDLETGDFAEFSSPSTTPPYAILSHRWDKTEQTYQDIKEIQRVCEENRRPAPPPRARSWFPTRFSSPHNGVSDSLPPPPALPQSIWDSSVLSDKVRNACKVAREDGFRYLWIDSCCIDKTSSSELSESINSMFAWYRDAKVCYTFLVDVPTSSFASLNATGSAFRSSVWFTRGWTLQELIAPRQLVFLSKTWEPLGTKASLSALIKEITGIPTSVLARDSQDLSHRSLDQCSVAQRMSWAANRTTAKVEDEAYSLLGIFDIQMPLLYGEGRRAFRRLQEEILRRIPDQTIFAWGNVHPVCFSPQAANPSPGPIRNVFRAGPSSAASGSRTMFAESPGDFAGAGRIVTVRLHVFRELLAAFCDISPQEYTSTPHGIRTDFPLLPLSDSGCPISVLDKHRATDVYLAILACQQSDSPGQLLCCVCHLPRPDAFMSTLCRGYLTDASFRTLSPVNTAESYAVFRLSLPSSDGQGHGKPELNLRLHTVYLDHPKRAPPPLDLENHLGKDSVLEDVTFTLPTWCRGALHTRGYDAMLHQQPISESEEDRAQVHRLIVSPLPVPQTSKLEAGHSFQWNIVADFSCECDDDSILDTEIIRASVHIVGWGERVYDEPEGTSSRAPRTDVIKTATLEWIHQRRGPPGRMVNGIELWREGRKSVALLLGVEVASAYSYRIHVEFVDQDLNLR</sequence>
<evidence type="ECO:0000259" key="2">
    <source>
        <dbReference type="Pfam" id="PF26640"/>
    </source>
</evidence>
<dbReference type="InterPro" id="IPR058525">
    <property type="entry name" value="DUF8212"/>
</dbReference>
<gene>
    <name evidence="3" type="ORF">GSI_13298</name>
</gene>
<dbReference type="PANTHER" id="PTHR10622">
    <property type="entry name" value="HET DOMAIN-CONTAINING PROTEIN"/>
    <property type="match status" value="1"/>
</dbReference>
<dbReference type="OrthoDB" id="2749026at2759"/>
<name>A0A2G8RVQ0_9APHY</name>
<feature type="domain" description="Heterokaryon incompatibility" evidence="1">
    <location>
        <begin position="23"/>
        <end position="151"/>
    </location>
</feature>
<evidence type="ECO:0000259" key="1">
    <source>
        <dbReference type="Pfam" id="PF06985"/>
    </source>
</evidence>
<evidence type="ECO:0000313" key="4">
    <source>
        <dbReference type="Proteomes" id="UP000230002"/>
    </source>
</evidence>
<dbReference type="Pfam" id="PF26640">
    <property type="entry name" value="DUF8212"/>
    <property type="match status" value="1"/>
</dbReference>
<dbReference type="Pfam" id="PF06985">
    <property type="entry name" value="HET"/>
    <property type="match status" value="1"/>
</dbReference>
<accession>A0A2G8RVQ0</accession>
<evidence type="ECO:0000313" key="3">
    <source>
        <dbReference type="EMBL" id="PIL25408.1"/>
    </source>
</evidence>
<protein>
    <submittedName>
        <fullName evidence="3">Uncharacterized protein</fullName>
    </submittedName>
</protein>
<organism evidence="3 4">
    <name type="scientific">Ganoderma sinense ZZ0214-1</name>
    <dbReference type="NCBI Taxonomy" id="1077348"/>
    <lineage>
        <taxon>Eukaryota</taxon>
        <taxon>Fungi</taxon>
        <taxon>Dikarya</taxon>
        <taxon>Basidiomycota</taxon>
        <taxon>Agaricomycotina</taxon>
        <taxon>Agaricomycetes</taxon>
        <taxon>Polyporales</taxon>
        <taxon>Polyporaceae</taxon>
        <taxon>Ganoderma</taxon>
    </lineage>
</organism>
<dbReference type="PANTHER" id="PTHR10622:SF10">
    <property type="entry name" value="HET DOMAIN-CONTAINING PROTEIN"/>
    <property type="match status" value="1"/>
</dbReference>
<reference evidence="3 4" key="1">
    <citation type="journal article" date="2015" name="Sci. Rep.">
        <title>Chromosome-level genome map provides insights into diverse defense mechanisms in the medicinal fungus Ganoderma sinense.</title>
        <authorList>
            <person name="Zhu Y."/>
            <person name="Xu J."/>
            <person name="Sun C."/>
            <person name="Zhou S."/>
            <person name="Xu H."/>
            <person name="Nelson D.R."/>
            <person name="Qian J."/>
            <person name="Song J."/>
            <person name="Luo H."/>
            <person name="Xiang L."/>
            <person name="Li Y."/>
            <person name="Xu Z."/>
            <person name="Ji A."/>
            <person name="Wang L."/>
            <person name="Lu S."/>
            <person name="Hayward A."/>
            <person name="Sun W."/>
            <person name="Li X."/>
            <person name="Schwartz D.C."/>
            <person name="Wang Y."/>
            <person name="Chen S."/>
        </authorList>
    </citation>
    <scope>NUCLEOTIDE SEQUENCE [LARGE SCALE GENOMIC DNA]</scope>
    <source>
        <strain evidence="3 4">ZZ0214-1</strain>
    </source>
</reference>
<proteinExistence type="predicted"/>
<dbReference type="Proteomes" id="UP000230002">
    <property type="component" value="Unassembled WGS sequence"/>
</dbReference>
<dbReference type="EMBL" id="AYKW01000056">
    <property type="protein sequence ID" value="PIL25408.1"/>
    <property type="molecule type" value="Genomic_DNA"/>
</dbReference>
<comment type="caution">
    <text evidence="3">The sequence shown here is derived from an EMBL/GenBank/DDBJ whole genome shotgun (WGS) entry which is preliminary data.</text>
</comment>